<name>A0ABR7VDX2_9FLAO</name>
<dbReference type="SUPFAM" id="SSF159888">
    <property type="entry name" value="YdhG-like"/>
    <property type="match status" value="1"/>
</dbReference>
<dbReference type="Pfam" id="PF08818">
    <property type="entry name" value="DUF1801"/>
    <property type="match status" value="1"/>
</dbReference>
<protein>
    <submittedName>
        <fullName evidence="2">DUF1801 domain-containing protein</fullName>
    </submittedName>
</protein>
<organism evidence="2 3">
    <name type="scientific">Maribacter arenosus</name>
    <dbReference type="NCBI Taxonomy" id="1854708"/>
    <lineage>
        <taxon>Bacteria</taxon>
        <taxon>Pseudomonadati</taxon>
        <taxon>Bacteroidota</taxon>
        <taxon>Flavobacteriia</taxon>
        <taxon>Flavobacteriales</taxon>
        <taxon>Flavobacteriaceae</taxon>
        <taxon>Maribacter</taxon>
    </lineage>
</organism>
<dbReference type="Gene3D" id="3.90.1150.200">
    <property type="match status" value="1"/>
</dbReference>
<keyword evidence="3" id="KW-1185">Reference proteome</keyword>
<dbReference type="Proteomes" id="UP000598350">
    <property type="component" value="Unassembled WGS sequence"/>
</dbReference>
<feature type="domain" description="YdhG-like" evidence="1">
    <location>
        <begin position="20"/>
        <end position="112"/>
    </location>
</feature>
<sequence length="118" mass="13429">MKKASATVDEYISEFSEDIRERLKLTRRIIKENAPEAVESISYGMPAYKLNKKPLVYFGGYQSHIGFYATPSGHTKFKKELSSYKQGKGSVQFPFDKPLPIDLIAEMVKFRVAENMGI</sequence>
<dbReference type="InterPro" id="IPR014922">
    <property type="entry name" value="YdhG-like"/>
</dbReference>
<evidence type="ECO:0000259" key="1">
    <source>
        <dbReference type="Pfam" id="PF08818"/>
    </source>
</evidence>
<dbReference type="RefSeq" id="WP_188314964.1">
    <property type="nucleotide sequence ID" value="NZ_JABTCG010000005.1"/>
</dbReference>
<proteinExistence type="predicted"/>
<dbReference type="EMBL" id="JABTCG010000005">
    <property type="protein sequence ID" value="MBD0851839.1"/>
    <property type="molecule type" value="Genomic_DNA"/>
</dbReference>
<reference evidence="2 3" key="1">
    <citation type="submission" date="2020-05" db="EMBL/GenBank/DDBJ databases">
        <title>The draft genome sequence of Maribacter arenosus CAU 1321.</title>
        <authorList>
            <person name="Mu L."/>
        </authorList>
    </citation>
    <scope>NUCLEOTIDE SEQUENCE [LARGE SCALE GENOMIC DNA]</scope>
    <source>
        <strain evidence="2 3">CAU 1321</strain>
    </source>
</reference>
<evidence type="ECO:0000313" key="3">
    <source>
        <dbReference type="Proteomes" id="UP000598350"/>
    </source>
</evidence>
<evidence type="ECO:0000313" key="2">
    <source>
        <dbReference type="EMBL" id="MBD0851839.1"/>
    </source>
</evidence>
<comment type="caution">
    <text evidence="2">The sequence shown here is derived from an EMBL/GenBank/DDBJ whole genome shotgun (WGS) entry which is preliminary data.</text>
</comment>
<gene>
    <name evidence="2" type="ORF">HPE63_14245</name>
</gene>
<accession>A0ABR7VDX2</accession>